<reference evidence="2 3" key="1">
    <citation type="submission" date="2008-03" db="EMBL/GenBank/DDBJ databases">
        <title>Complete sequence of chromosome of Methylobacterium radiotolerans JCM 2831.</title>
        <authorList>
            <consortium name="US DOE Joint Genome Institute"/>
            <person name="Copeland A."/>
            <person name="Lucas S."/>
            <person name="Lapidus A."/>
            <person name="Glavina del Rio T."/>
            <person name="Dalin E."/>
            <person name="Tice H."/>
            <person name="Bruce D."/>
            <person name="Goodwin L."/>
            <person name="Pitluck S."/>
            <person name="Kiss H."/>
            <person name="Brettin T."/>
            <person name="Detter J.C."/>
            <person name="Han C."/>
            <person name="Kuske C.R."/>
            <person name="Schmutz J."/>
            <person name="Larimer F."/>
            <person name="Land M."/>
            <person name="Hauser L."/>
            <person name="Kyrpides N."/>
            <person name="Mikhailova N."/>
            <person name="Marx C.J."/>
            <person name="Richardson P."/>
        </authorList>
    </citation>
    <scope>NUCLEOTIDE SEQUENCE [LARGE SCALE GENOMIC DNA]</scope>
    <source>
        <strain evidence="3">ATCC 27329 / DSM 1819 / JCM 2831 / NBRC 15690 / NCIMB 10815 / 0-1</strain>
    </source>
</reference>
<dbReference type="Gene3D" id="3.30.450.40">
    <property type="match status" value="1"/>
</dbReference>
<dbReference type="eggNOG" id="COG4191">
    <property type="taxonomic scope" value="Bacteria"/>
</dbReference>
<evidence type="ECO:0000259" key="1">
    <source>
        <dbReference type="Pfam" id="PF13185"/>
    </source>
</evidence>
<evidence type="ECO:0000313" key="2">
    <source>
        <dbReference type="EMBL" id="ACB26213.1"/>
    </source>
</evidence>
<dbReference type="EMBL" id="CP001001">
    <property type="protein sequence ID" value="ACB26213.1"/>
    <property type="molecule type" value="Genomic_DNA"/>
</dbReference>
<dbReference type="PATRIC" id="fig|426355.14.peg.4322"/>
<dbReference type="Proteomes" id="UP000006589">
    <property type="component" value="Chromosome"/>
</dbReference>
<protein>
    <submittedName>
        <fullName evidence="2">GAF domain protein</fullName>
    </submittedName>
</protein>
<feature type="domain" description="GAF" evidence="1">
    <location>
        <begin position="62"/>
        <end position="194"/>
    </location>
</feature>
<dbReference type="KEGG" id="mrd:Mrad2831_4246"/>
<dbReference type="SUPFAM" id="SSF55781">
    <property type="entry name" value="GAF domain-like"/>
    <property type="match status" value="1"/>
</dbReference>
<dbReference type="Pfam" id="PF13185">
    <property type="entry name" value="GAF_2"/>
    <property type="match status" value="1"/>
</dbReference>
<gene>
    <name evidence="2" type="ordered locus">Mrad2831_4246</name>
</gene>
<sequence length="202" mass="21483">MSALARLERRLISGDGDVARRPHTPCCSLDRSARAASAMDERFLDPASGLALACRRLATACSLEDMVAILRGTARAIAGSDGIAVVLREGDASFYAAEDAIEPLWRGRRFPLTSCISGHAMLDDATLVIPDIESDPRVPIALYRLTSMRSLVMVPIGSPEPVAALGAYWCASVIPDDATVRRLEAVARHAAAALARMRPAGS</sequence>
<accession>B1M2H3</accession>
<dbReference type="InterPro" id="IPR003018">
    <property type="entry name" value="GAF"/>
</dbReference>
<evidence type="ECO:0000313" key="3">
    <source>
        <dbReference type="Proteomes" id="UP000006589"/>
    </source>
</evidence>
<dbReference type="HOGENOM" id="CLU_091660_0_0_5"/>
<organism evidence="2 3">
    <name type="scientific">Methylobacterium radiotolerans (strain ATCC 27329 / DSM 1819 / JCM 2831 / NBRC 15690 / NCIMB 10815 / 0-1)</name>
    <dbReference type="NCBI Taxonomy" id="426355"/>
    <lineage>
        <taxon>Bacteria</taxon>
        <taxon>Pseudomonadati</taxon>
        <taxon>Pseudomonadota</taxon>
        <taxon>Alphaproteobacteria</taxon>
        <taxon>Hyphomicrobiales</taxon>
        <taxon>Methylobacteriaceae</taxon>
        <taxon>Methylobacterium</taxon>
    </lineage>
</organism>
<proteinExistence type="predicted"/>
<dbReference type="AlphaFoldDB" id="B1M2H3"/>
<dbReference type="STRING" id="426355.Mrad2831_4246"/>
<dbReference type="InterPro" id="IPR029016">
    <property type="entry name" value="GAF-like_dom_sf"/>
</dbReference>
<name>B1M2H3_METRJ</name>